<gene>
    <name evidence="3" type="ordered locus">TVNIR_0399</name>
</gene>
<dbReference type="OrthoDB" id="9815354at2"/>
<dbReference type="RefSeq" id="WP_015257260.1">
    <property type="nucleotide sequence ID" value="NC_019902.2"/>
</dbReference>
<dbReference type="InterPro" id="IPR047650">
    <property type="entry name" value="Transpos_IS110"/>
</dbReference>
<dbReference type="GO" id="GO:0006313">
    <property type="term" value="P:DNA transposition"/>
    <property type="evidence" value="ECO:0007669"/>
    <property type="project" value="InterPro"/>
</dbReference>
<evidence type="ECO:0000259" key="2">
    <source>
        <dbReference type="Pfam" id="PF02371"/>
    </source>
</evidence>
<dbReference type="Pfam" id="PF01548">
    <property type="entry name" value="DEDD_Tnp_IS110"/>
    <property type="match status" value="1"/>
</dbReference>
<dbReference type="PATRIC" id="fig|1255043.3.peg.401"/>
<dbReference type="HOGENOM" id="CLU_036902_11_0_6"/>
<dbReference type="Pfam" id="PF02371">
    <property type="entry name" value="Transposase_20"/>
    <property type="match status" value="1"/>
</dbReference>
<dbReference type="EMBL" id="CP003989">
    <property type="protein sequence ID" value="AGA32105.1"/>
    <property type="molecule type" value="Genomic_DNA"/>
</dbReference>
<dbReference type="Proteomes" id="UP000010809">
    <property type="component" value="Chromosome"/>
</dbReference>
<dbReference type="PANTHER" id="PTHR33055:SF15">
    <property type="entry name" value="TRANSPOSASE-RELATED"/>
    <property type="match status" value="1"/>
</dbReference>
<feature type="domain" description="Transposase IS116/IS110/IS902 C-terminal" evidence="2">
    <location>
        <begin position="256"/>
        <end position="335"/>
    </location>
</feature>
<dbReference type="KEGG" id="tni:TVNIR_0399"/>
<keyword evidence="4" id="KW-1185">Reference proteome</keyword>
<reference evidence="3" key="1">
    <citation type="submission" date="2015-12" db="EMBL/GenBank/DDBJ databases">
        <authorList>
            <person name="Tikhonova T.V."/>
            <person name="Pavlov A.R."/>
            <person name="Beletsky A.V."/>
            <person name="Mardanov A.V."/>
            <person name="Sorokin D.Y."/>
            <person name="Ravin N.V."/>
            <person name="Popov V.O."/>
        </authorList>
    </citation>
    <scope>NUCLEOTIDE SEQUENCE</scope>
    <source>
        <strain evidence="3">DSM 14787</strain>
    </source>
</reference>
<dbReference type="InterPro" id="IPR002525">
    <property type="entry name" value="Transp_IS110-like_N"/>
</dbReference>
<evidence type="ECO:0000313" key="3">
    <source>
        <dbReference type="EMBL" id="AGA32105.1"/>
    </source>
</evidence>
<dbReference type="GO" id="GO:0003677">
    <property type="term" value="F:DNA binding"/>
    <property type="evidence" value="ECO:0007669"/>
    <property type="project" value="InterPro"/>
</dbReference>
<evidence type="ECO:0000313" key="4">
    <source>
        <dbReference type="Proteomes" id="UP000010809"/>
    </source>
</evidence>
<organism evidence="3 4">
    <name type="scientific">Thioalkalivibrio nitratireducens (strain DSM 14787 / UNIQEM 213 / ALEN2)</name>
    <dbReference type="NCBI Taxonomy" id="1255043"/>
    <lineage>
        <taxon>Bacteria</taxon>
        <taxon>Pseudomonadati</taxon>
        <taxon>Pseudomonadota</taxon>
        <taxon>Gammaproteobacteria</taxon>
        <taxon>Chromatiales</taxon>
        <taxon>Ectothiorhodospiraceae</taxon>
        <taxon>Thioalkalivibrio</taxon>
    </lineage>
</organism>
<accession>L0DSZ2</accession>
<dbReference type="InterPro" id="IPR003346">
    <property type="entry name" value="Transposase_20"/>
</dbReference>
<dbReference type="NCBIfam" id="NF033542">
    <property type="entry name" value="transpos_IS110"/>
    <property type="match status" value="1"/>
</dbReference>
<evidence type="ECO:0000259" key="1">
    <source>
        <dbReference type="Pfam" id="PF01548"/>
    </source>
</evidence>
<proteinExistence type="predicted"/>
<protein>
    <submittedName>
        <fullName evidence="3">Transposase</fullName>
    </submittedName>
</protein>
<sequence length="412" mass="46102">MDITPIHRRVVGLDVHQSKITACALIEQPDGSVAVEHREFGGFKRDRRALAEWVRGFDPEVVVMESTGIYWKSPYAALERVGVMAWVVNARHARNVPGRKTDLSDAQWLATLARAGLLRASFIPPAEIRHLRLIARQRQKLVGMLAAEKNRLHKVLTDAGIRLNVLVSDVHGASARAMIKALLADAPMHAILDLAGRLRASREELFEALQPEELSTRHRFVLNEVLAHIEYLEAMIARFEQELLAGLAPWEPQVCLLETVPGIDRIGAAMLLVEIGTDMASFGSAERLASWVGICPGNHESAGKRKSGRTRKGNAWVRRLLCEFAQAASRTRCALKDKFSALSIRKGHKRSIVALAHKLLRIVYAMLNHAAPYQDRTVDYEALVVQRNAPRWLKMLEKHGYLMEKHGYLTAT</sequence>
<dbReference type="eggNOG" id="COG3547">
    <property type="taxonomic scope" value="Bacteria"/>
</dbReference>
<dbReference type="PANTHER" id="PTHR33055">
    <property type="entry name" value="TRANSPOSASE FOR INSERTION SEQUENCE ELEMENT IS1111A"/>
    <property type="match status" value="1"/>
</dbReference>
<name>L0DSZ2_THIND</name>
<feature type="domain" description="Transposase IS110-like N-terminal" evidence="1">
    <location>
        <begin position="11"/>
        <end position="158"/>
    </location>
</feature>
<dbReference type="GO" id="GO:0004803">
    <property type="term" value="F:transposase activity"/>
    <property type="evidence" value="ECO:0007669"/>
    <property type="project" value="InterPro"/>
</dbReference>
<dbReference type="AlphaFoldDB" id="L0DSZ2"/>